<reference evidence="7" key="1">
    <citation type="submission" date="2025-08" db="UniProtKB">
        <authorList>
            <consortium name="RefSeq"/>
        </authorList>
    </citation>
    <scope>IDENTIFICATION</scope>
</reference>
<name>A0A6P7XSI5_9AMPH</name>
<dbReference type="GO" id="GO:0007165">
    <property type="term" value="P:signal transduction"/>
    <property type="evidence" value="ECO:0007669"/>
    <property type="project" value="TreeGrafter"/>
</dbReference>
<evidence type="ECO:0000256" key="3">
    <source>
        <dbReference type="ARBA" id="ARBA00022490"/>
    </source>
</evidence>
<dbReference type="Proteomes" id="UP000515156">
    <property type="component" value="Chromosome 3"/>
</dbReference>
<evidence type="ECO:0000256" key="2">
    <source>
        <dbReference type="ARBA" id="ARBA00006937"/>
    </source>
</evidence>
<dbReference type="RefSeq" id="XP_030053635.1">
    <property type="nucleotide sequence ID" value="XM_030197775.1"/>
</dbReference>
<evidence type="ECO:0000313" key="7">
    <source>
        <dbReference type="RefSeq" id="XP_030053635.1"/>
    </source>
</evidence>
<keyword evidence="6" id="KW-1185">Reference proteome</keyword>
<dbReference type="Gene3D" id="3.30.870.10">
    <property type="entry name" value="Endonuclease Chain A"/>
    <property type="match status" value="1"/>
</dbReference>
<protein>
    <submittedName>
        <fullName evidence="7">Protein FAM83E</fullName>
    </submittedName>
</protein>
<dbReference type="InParanoid" id="A0A6P7XSI5"/>
<feature type="compositionally biased region" description="Polar residues" evidence="4">
    <location>
        <begin position="570"/>
        <end position="581"/>
    </location>
</feature>
<evidence type="ECO:0000256" key="1">
    <source>
        <dbReference type="ARBA" id="ARBA00004496"/>
    </source>
</evidence>
<evidence type="ECO:0000256" key="4">
    <source>
        <dbReference type="SAM" id="MobiDB-lite"/>
    </source>
</evidence>
<gene>
    <name evidence="7" type="primary">FAM83E</name>
</gene>
<comment type="similarity">
    <text evidence="2">Belongs to the FAM83 family.</text>
</comment>
<dbReference type="Pfam" id="PF07894">
    <property type="entry name" value="SACK1"/>
    <property type="match status" value="1"/>
</dbReference>
<accession>A0A6P7XSI5</accession>
<dbReference type="AlphaFoldDB" id="A0A6P7XSI5"/>
<dbReference type="PANTHER" id="PTHR16181:SF29">
    <property type="entry name" value="PROTEIN FAM83A-RELATED"/>
    <property type="match status" value="1"/>
</dbReference>
<dbReference type="FunCoup" id="A0A6P7XSI5">
    <property type="interactions" value="8"/>
</dbReference>
<dbReference type="GO" id="GO:0005737">
    <property type="term" value="C:cytoplasm"/>
    <property type="evidence" value="ECO:0007669"/>
    <property type="project" value="UniProtKB-SubCell"/>
</dbReference>
<evidence type="ECO:0000313" key="6">
    <source>
        <dbReference type="Proteomes" id="UP000515156"/>
    </source>
</evidence>
<feature type="region of interest" description="Disordered" evidence="4">
    <location>
        <begin position="294"/>
        <end position="321"/>
    </location>
</feature>
<feature type="domain" description="Scaffolding anchor of CK1" evidence="5">
    <location>
        <begin position="19"/>
        <end position="285"/>
    </location>
</feature>
<dbReference type="OrthoDB" id="8943940at2759"/>
<comment type="subcellular location">
    <subcellularLocation>
        <location evidence="1">Cytoplasm</location>
    </subcellularLocation>
</comment>
<dbReference type="PANTHER" id="PTHR16181">
    <property type="entry name" value="PROTEIN FAM83A-RELATED"/>
    <property type="match status" value="1"/>
</dbReference>
<organism evidence="6 7">
    <name type="scientific">Microcaecilia unicolor</name>
    <dbReference type="NCBI Taxonomy" id="1415580"/>
    <lineage>
        <taxon>Eukaryota</taxon>
        <taxon>Metazoa</taxon>
        <taxon>Chordata</taxon>
        <taxon>Craniata</taxon>
        <taxon>Vertebrata</taxon>
        <taxon>Euteleostomi</taxon>
        <taxon>Amphibia</taxon>
        <taxon>Gymnophiona</taxon>
        <taxon>Siphonopidae</taxon>
        <taxon>Microcaecilia</taxon>
    </lineage>
</organism>
<keyword evidence="3" id="KW-0963">Cytoplasm</keyword>
<sequence>MANSQLKCLEEDQAYPLLTETCPDFYYSEGQRLALDALLSSGAPAFHDCVKAENLRHFLSQEEVAQLETMVEDFKVGEVDPEEDPELDEDMSLSYWPGNTDTPTPVLELGWPQQGAWKGITRAEVYTHPPSENAPHIKELVRRSIQNATKVIAVVMDVFTDPDIFLDMHEAASRKMIPVYLLLSRHHLPSFLSMVETTGVNLRFTQNMRVRVLTGCTFHTRHLKQVTGILKEKFLLLDGESVITGTYSFTWSDARLDRNLVTVLTGEITDSFDKEFRTLFAASRPLPRLHALGMGSRQWRPSSPPWPTPIKMAPKDPPPKSPAALLQPGINGFVPLPKLIVAEPADTIPPPTSYVVPLAGAELSRRVHKIAERRTVAPPEAACLDKETGGGLQRVSAEIQDSVPASRERVDLPDYSIRHRLSVCRTFEGPTEGLQRGQDAQSALSDILKNVQRSRLSVSKTAGARPSKSLWDLSRLSQLSGSSIGSGAGQNPMELGDEAKSKSRWVSQATPAMLLMRQRGAAHPHEEHRTREQSMLYSSAFKPSIVLSPLRLQGQLVHGLPSPALPRPLSNLSKPTRTLYY</sequence>
<feature type="region of interest" description="Disordered" evidence="4">
    <location>
        <begin position="562"/>
        <end position="581"/>
    </location>
</feature>
<dbReference type="GO" id="GO:0019901">
    <property type="term" value="F:protein kinase binding"/>
    <property type="evidence" value="ECO:0007669"/>
    <property type="project" value="TreeGrafter"/>
</dbReference>
<dbReference type="KEGG" id="muo:115466502"/>
<dbReference type="GeneID" id="115466502"/>
<dbReference type="SUPFAM" id="SSF56024">
    <property type="entry name" value="Phospholipase D/nuclease"/>
    <property type="match status" value="1"/>
</dbReference>
<proteinExistence type="inferred from homology"/>
<dbReference type="InterPro" id="IPR050944">
    <property type="entry name" value="FAM83"/>
</dbReference>
<dbReference type="InterPro" id="IPR012461">
    <property type="entry name" value="SACK1"/>
</dbReference>
<evidence type="ECO:0000259" key="5">
    <source>
        <dbReference type="Pfam" id="PF07894"/>
    </source>
</evidence>
<dbReference type="CTD" id="54854"/>
<dbReference type="FunFam" id="3.30.870.10:FF:000004">
    <property type="entry name" value="protein FAM83H isoform X2"/>
    <property type="match status" value="1"/>
</dbReference>